<gene>
    <name evidence="1" type="ORF">FEZ63_02745</name>
</gene>
<proteinExistence type="predicted"/>
<name>A0A5N3PH63_9HYPH</name>
<dbReference type="Proteomes" id="UP000325684">
    <property type="component" value="Unassembled WGS sequence"/>
</dbReference>
<comment type="caution">
    <text evidence="1">The sequence shown here is derived from an EMBL/GenBank/DDBJ whole genome shotgun (WGS) entry which is preliminary data.</text>
</comment>
<organism evidence="1 2">
    <name type="scientific">Microvirga brassicacearum</name>
    <dbReference type="NCBI Taxonomy" id="2580413"/>
    <lineage>
        <taxon>Bacteria</taxon>
        <taxon>Pseudomonadati</taxon>
        <taxon>Pseudomonadota</taxon>
        <taxon>Alphaproteobacteria</taxon>
        <taxon>Hyphomicrobiales</taxon>
        <taxon>Methylobacteriaceae</taxon>
        <taxon>Microvirga</taxon>
    </lineage>
</organism>
<protein>
    <submittedName>
        <fullName evidence="1">Uncharacterized protein</fullName>
    </submittedName>
</protein>
<sequence>MREFAFDLKINAAIRVRAATEADARGLLIAALDCADTNFGAWPNGDPITGEASLDFDPDCMDFIEAGQLFEVDGETVIASSEDYRITENESGFTLTRVADDASASWSGDDQCEDFRHAFKGDETPDCPTDNADEVNAFAAWAIREGHLAPLA</sequence>
<dbReference type="OrthoDB" id="8482246at2"/>
<reference evidence="1 2" key="1">
    <citation type="journal article" date="2019" name="Microorganisms">
        <title>Genome Insights into the Novel Species Microvirga brassicacearum, a Rapeseed Endophyte with Biotechnological Potential.</title>
        <authorList>
            <person name="Jimenez-Gomez A."/>
            <person name="Saati-Santamaria Z."/>
            <person name="Igual J.M."/>
            <person name="Rivas R."/>
            <person name="Mateos P.F."/>
            <person name="Garcia-Fraile P."/>
        </authorList>
    </citation>
    <scope>NUCLEOTIDE SEQUENCE [LARGE SCALE GENOMIC DNA]</scope>
    <source>
        <strain evidence="1 2">CDVBN77</strain>
    </source>
</reference>
<dbReference type="EMBL" id="VCMV01000003">
    <property type="protein sequence ID" value="KAB0269043.1"/>
    <property type="molecule type" value="Genomic_DNA"/>
</dbReference>
<keyword evidence="2" id="KW-1185">Reference proteome</keyword>
<evidence type="ECO:0000313" key="2">
    <source>
        <dbReference type="Proteomes" id="UP000325684"/>
    </source>
</evidence>
<dbReference type="RefSeq" id="WP_150942100.1">
    <property type="nucleotide sequence ID" value="NZ_VCMV01000003.1"/>
</dbReference>
<evidence type="ECO:0000313" key="1">
    <source>
        <dbReference type="EMBL" id="KAB0269043.1"/>
    </source>
</evidence>
<dbReference type="AlphaFoldDB" id="A0A5N3PH63"/>
<accession>A0A5N3PH63</accession>